<keyword evidence="5" id="KW-0805">Transcription regulation</keyword>
<dbReference type="InterPro" id="IPR036390">
    <property type="entry name" value="WH_DNA-bd_sf"/>
</dbReference>
<reference evidence="11 12" key="1">
    <citation type="submission" date="2019-09" db="EMBL/GenBank/DDBJ databases">
        <title>Whole genome sequences of isolates from the Mars Exploration Rovers.</title>
        <authorList>
            <person name="Seuylemezian A."/>
            <person name="Vaishampayan P."/>
        </authorList>
    </citation>
    <scope>NUCLEOTIDE SEQUENCE [LARGE SCALE GENOMIC DNA]</scope>
    <source>
        <strain evidence="11 12">MER_TA_151</strain>
    </source>
</reference>
<dbReference type="InterPro" id="IPR036388">
    <property type="entry name" value="WH-like_DNA-bd_sf"/>
</dbReference>
<evidence type="ECO:0000256" key="4">
    <source>
        <dbReference type="ARBA" id="ARBA00023012"/>
    </source>
</evidence>
<sequence>MIRTMIVEDDPMVAEFNKRYIGEIKGFQLVAVSATVDAAIEVLQKQTVDLILLDIFMPGKNGLELLIYLRENEMDIDVIIISAASDIERIQKAIRYGVVDYLIKPFEFERLNTTLTAYKEKARFIKDQQVISQKELDRQFFHIEEKTVIEDLPKGLTNNTLKQVWEAISSHKEEHFSTEDIVKIVGISRVSVRKYLKFLTDIGVLRERIIYGTVGRPVYQYEINKSEENLIKKYL</sequence>
<comment type="subcellular location">
    <subcellularLocation>
        <location evidence="1">Cytoplasm</location>
    </subcellularLocation>
</comment>
<dbReference type="CDD" id="cd19925">
    <property type="entry name" value="REC_citrate_TCS"/>
    <property type="match status" value="1"/>
</dbReference>
<comment type="caution">
    <text evidence="11">The sequence shown here is derived from an EMBL/GenBank/DDBJ whole genome shotgun (WGS) entry which is preliminary data.</text>
</comment>
<evidence type="ECO:0000313" key="11">
    <source>
        <dbReference type="EMBL" id="KAA9012524.1"/>
    </source>
</evidence>
<dbReference type="PANTHER" id="PTHR45526:SF1">
    <property type="entry name" value="TRANSCRIPTIONAL REGULATORY PROTEIN DCUR-RELATED"/>
    <property type="match status" value="1"/>
</dbReference>
<dbReference type="OrthoDB" id="9759232at2"/>
<evidence type="ECO:0000256" key="2">
    <source>
        <dbReference type="ARBA" id="ARBA00022490"/>
    </source>
</evidence>
<organism evidence="11 12">
    <name type="scientific">Niallia endozanthoxylica</name>
    <dbReference type="NCBI Taxonomy" id="2036016"/>
    <lineage>
        <taxon>Bacteria</taxon>
        <taxon>Bacillati</taxon>
        <taxon>Bacillota</taxon>
        <taxon>Bacilli</taxon>
        <taxon>Bacillales</taxon>
        <taxon>Bacillaceae</taxon>
        <taxon>Niallia</taxon>
    </lineage>
</organism>
<dbReference type="GO" id="GO:0003700">
    <property type="term" value="F:DNA-binding transcription factor activity"/>
    <property type="evidence" value="ECO:0007669"/>
    <property type="project" value="InterPro"/>
</dbReference>
<dbReference type="SUPFAM" id="SSF46785">
    <property type="entry name" value="Winged helix' DNA-binding domain"/>
    <property type="match status" value="1"/>
</dbReference>
<evidence type="ECO:0000256" key="6">
    <source>
        <dbReference type="ARBA" id="ARBA00023125"/>
    </source>
</evidence>
<keyword evidence="2" id="KW-0963">Cytoplasm</keyword>
<name>A0A5J5GYR6_9BACI</name>
<evidence type="ECO:0000256" key="5">
    <source>
        <dbReference type="ARBA" id="ARBA00023015"/>
    </source>
</evidence>
<evidence type="ECO:0000256" key="8">
    <source>
        <dbReference type="ARBA" id="ARBA00023163"/>
    </source>
</evidence>
<dbReference type="GO" id="GO:0003677">
    <property type="term" value="F:DNA binding"/>
    <property type="evidence" value="ECO:0007669"/>
    <property type="project" value="UniProtKB-KW"/>
</dbReference>
<dbReference type="Gene3D" id="1.10.10.10">
    <property type="entry name" value="Winged helix-like DNA-binding domain superfamily/Winged helix DNA-binding domain"/>
    <property type="match status" value="1"/>
</dbReference>
<evidence type="ECO:0000256" key="7">
    <source>
        <dbReference type="ARBA" id="ARBA00023159"/>
    </source>
</evidence>
<keyword evidence="3 9" id="KW-0597">Phosphoprotein</keyword>
<dbReference type="GO" id="GO:0005737">
    <property type="term" value="C:cytoplasm"/>
    <property type="evidence" value="ECO:0007669"/>
    <property type="project" value="UniProtKB-SubCell"/>
</dbReference>
<proteinExistence type="predicted"/>
<dbReference type="EMBL" id="VYKL01000060">
    <property type="protein sequence ID" value="KAA9012524.1"/>
    <property type="molecule type" value="Genomic_DNA"/>
</dbReference>
<dbReference type="AlphaFoldDB" id="A0A5J5GYR6"/>
<dbReference type="Proteomes" id="UP000326671">
    <property type="component" value="Unassembled WGS sequence"/>
</dbReference>
<keyword evidence="7" id="KW-0010">Activator</keyword>
<evidence type="ECO:0000256" key="3">
    <source>
        <dbReference type="ARBA" id="ARBA00022553"/>
    </source>
</evidence>
<evidence type="ECO:0000313" key="12">
    <source>
        <dbReference type="Proteomes" id="UP000326671"/>
    </source>
</evidence>
<evidence type="ECO:0000256" key="9">
    <source>
        <dbReference type="PROSITE-ProRule" id="PRU00169"/>
    </source>
</evidence>
<evidence type="ECO:0000256" key="1">
    <source>
        <dbReference type="ARBA" id="ARBA00004496"/>
    </source>
</evidence>
<gene>
    <name evidence="11" type="ORF">F4V44_25555</name>
</gene>
<dbReference type="InterPro" id="IPR011006">
    <property type="entry name" value="CheY-like_superfamily"/>
</dbReference>
<dbReference type="RefSeq" id="WP_150442800.1">
    <property type="nucleotide sequence ID" value="NZ_VYKL01000060.1"/>
</dbReference>
<keyword evidence="6" id="KW-0238">DNA-binding</keyword>
<dbReference type="PROSITE" id="PS50110">
    <property type="entry name" value="RESPONSE_REGULATORY"/>
    <property type="match status" value="1"/>
</dbReference>
<evidence type="ECO:0000259" key="10">
    <source>
        <dbReference type="PROSITE" id="PS50110"/>
    </source>
</evidence>
<dbReference type="SMART" id="SM00448">
    <property type="entry name" value="REC"/>
    <property type="match status" value="1"/>
</dbReference>
<accession>A0A5J5GYR6</accession>
<keyword evidence="8" id="KW-0804">Transcription</keyword>
<dbReference type="InterPro" id="IPR001789">
    <property type="entry name" value="Sig_transdc_resp-reg_receiver"/>
</dbReference>
<dbReference type="GO" id="GO:0000156">
    <property type="term" value="F:phosphorelay response regulator activity"/>
    <property type="evidence" value="ECO:0007669"/>
    <property type="project" value="TreeGrafter"/>
</dbReference>
<feature type="modified residue" description="4-aspartylphosphate" evidence="9">
    <location>
        <position position="54"/>
    </location>
</feature>
<protein>
    <submittedName>
        <fullName evidence="11">Response regulator</fullName>
    </submittedName>
</protein>
<keyword evidence="4" id="KW-0902">Two-component regulatory system</keyword>
<dbReference type="PANTHER" id="PTHR45526">
    <property type="entry name" value="TRANSCRIPTIONAL REGULATORY PROTEIN DPIA"/>
    <property type="match status" value="1"/>
</dbReference>
<dbReference type="InterPro" id="IPR024187">
    <property type="entry name" value="Sig_transdc_resp-reg_cit/mal"/>
</dbReference>
<dbReference type="Gene3D" id="3.40.50.2300">
    <property type="match status" value="1"/>
</dbReference>
<feature type="domain" description="Response regulatory" evidence="10">
    <location>
        <begin position="3"/>
        <end position="119"/>
    </location>
</feature>
<dbReference type="Pfam" id="PF00072">
    <property type="entry name" value="Response_reg"/>
    <property type="match status" value="1"/>
</dbReference>
<dbReference type="InterPro" id="IPR051271">
    <property type="entry name" value="2C-system_Tx_regulators"/>
</dbReference>
<keyword evidence="12" id="KW-1185">Reference proteome</keyword>
<dbReference type="PIRSF" id="PIRSF006171">
    <property type="entry name" value="RR_citrat_malat"/>
    <property type="match status" value="1"/>
</dbReference>
<dbReference type="SUPFAM" id="SSF52172">
    <property type="entry name" value="CheY-like"/>
    <property type="match status" value="1"/>
</dbReference>